<dbReference type="PROSITE" id="PS51194">
    <property type="entry name" value="HELICASE_CTER"/>
    <property type="match status" value="1"/>
</dbReference>
<dbReference type="PANTHER" id="PTHR14025">
    <property type="entry name" value="FANCONI ANEMIA GROUP M FANCM FAMILY MEMBER"/>
    <property type="match status" value="1"/>
</dbReference>
<evidence type="ECO:0000313" key="9">
    <source>
        <dbReference type="Proteomes" id="UP000034680"/>
    </source>
</evidence>
<keyword evidence="9" id="KW-1185">Reference proteome</keyword>
<dbReference type="Proteomes" id="UP000034680">
    <property type="component" value="Unassembled WGS sequence"/>
</dbReference>
<keyword evidence="1" id="KW-0547">Nucleotide-binding</keyword>
<evidence type="ECO:0000256" key="2">
    <source>
        <dbReference type="ARBA" id="ARBA00022801"/>
    </source>
</evidence>
<dbReference type="InterPro" id="IPR027417">
    <property type="entry name" value="P-loop_NTPase"/>
</dbReference>
<dbReference type="SMART" id="SM00490">
    <property type="entry name" value="HELICc"/>
    <property type="match status" value="1"/>
</dbReference>
<comment type="function">
    <text evidence="5">ATP-dependent DNA helicase involved in DNA damage repair by homologous recombination and in genome maintenance. Capable of unwinding D-loops. Plays a role in limiting crossover recombinants during mitotic DNA double-strand break (DSB) repair. Component of a FANCM-MHF complex which promotes gene conversion at blocked replication forks, probably by reversal of the stalled fork.</text>
</comment>
<comment type="subcellular location">
    <subcellularLocation>
        <location evidence="5">Nucleus</location>
    </subcellularLocation>
</comment>
<dbReference type="Pfam" id="PF00271">
    <property type="entry name" value="Helicase_C"/>
    <property type="match status" value="1"/>
</dbReference>
<keyword evidence="4" id="KW-0067">ATP-binding</keyword>
<keyword evidence="3 8" id="KW-0347">Helicase</keyword>
<dbReference type="GO" id="GO:0043138">
    <property type="term" value="F:3'-5' DNA helicase activity"/>
    <property type="evidence" value="ECO:0007669"/>
    <property type="project" value="TreeGrafter"/>
</dbReference>
<reference evidence="8 9" key="1">
    <citation type="submission" date="2015-05" db="EMBL/GenBank/DDBJ databases">
        <title>Distinctive expansion of gene families associated with plant cell wall degradation and secondary metabolism in the genomes of grapevine trunk pathogens.</title>
        <authorList>
            <person name="Lawrence D.P."/>
            <person name="Travadon R."/>
            <person name="Rolshausen P.E."/>
            <person name="Baumgartner K."/>
        </authorList>
    </citation>
    <scope>NUCLEOTIDE SEQUENCE [LARGE SCALE GENOMIC DNA]</scope>
    <source>
        <strain evidence="8">DA912</strain>
    </source>
</reference>
<name>A0A0G2IBY3_9PEZI</name>
<dbReference type="EC" id="3.6.4.12" evidence="5"/>
<dbReference type="GO" id="GO:0036297">
    <property type="term" value="P:interstrand cross-link repair"/>
    <property type="evidence" value="ECO:0007669"/>
    <property type="project" value="TreeGrafter"/>
</dbReference>
<dbReference type="GO" id="GO:0005634">
    <property type="term" value="C:nucleus"/>
    <property type="evidence" value="ECO:0007669"/>
    <property type="project" value="UniProtKB-SubCell"/>
</dbReference>
<evidence type="ECO:0000256" key="5">
    <source>
        <dbReference type="RuleBase" id="RU367027"/>
    </source>
</evidence>
<dbReference type="EMBL" id="LCUC01000094">
    <property type="protein sequence ID" value="KKY37210.1"/>
    <property type="molecule type" value="Genomic_DNA"/>
</dbReference>
<accession>A0A0G2IBY3</accession>
<evidence type="ECO:0000259" key="7">
    <source>
        <dbReference type="PROSITE" id="PS51194"/>
    </source>
</evidence>
<evidence type="ECO:0000256" key="3">
    <source>
        <dbReference type="ARBA" id="ARBA00022806"/>
    </source>
</evidence>
<reference evidence="8 9" key="2">
    <citation type="submission" date="2015-05" db="EMBL/GenBank/DDBJ databases">
        <authorList>
            <person name="Morales-Cruz A."/>
            <person name="Amrine K.C."/>
            <person name="Cantu D."/>
        </authorList>
    </citation>
    <scope>NUCLEOTIDE SEQUENCE [LARGE SCALE GENOMIC DNA]</scope>
    <source>
        <strain evidence="8">DA912</strain>
    </source>
</reference>
<dbReference type="OrthoDB" id="164902at2759"/>
<organism evidence="8 9">
    <name type="scientific">Diaporthe ampelina</name>
    <dbReference type="NCBI Taxonomy" id="1214573"/>
    <lineage>
        <taxon>Eukaryota</taxon>
        <taxon>Fungi</taxon>
        <taxon>Dikarya</taxon>
        <taxon>Ascomycota</taxon>
        <taxon>Pezizomycotina</taxon>
        <taxon>Sordariomycetes</taxon>
        <taxon>Sordariomycetidae</taxon>
        <taxon>Diaporthales</taxon>
        <taxon>Diaporthaceae</taxon>
        <taxon>Diaporthe</taxon>
    </lineage>
</organism>
<comment type="similarity">
    <text evidence="5">Belongs to the DEAD box helicase family. DEAH subfamily. FANCM sub-subfamily.</text>
</comment>
<dbReference type="Gene3D" id="3.40.50.300">
    <property type="entry name" value="P-loop containing nucleotide triphosphate hydrolases"/>
    <property type="match status" value="1"/>
</dbReference>
<dbReference type="AlphaFoldDB" id="A0A0G2IBY3"/>
<evidence type="ECO:0000313" key="8">
    <source>
        <dbReference type="EMBL" id="KKY37210.1"/>
    </source>
</evidence>
<dbReference type="InterPro" id="IPR001650">
    <property type="entry name" value="Helicase_C-like"/>
</dbReference>
<feature type="compositionally biased region" description="Basic residues" evidence="6">
    <location>
        <begin position="231"/>
        <end position="240"/>
    </location>
</feature>
<gene>
    <name evidence="8" type="ORF">UCDDA912_g02852</name>
</gene>
<dbReference type="SUPFAM" id="SSF52540">
    <property type="entry name" value="P-loop containing nucleoside triphosphate hydrolases"/>
    <property type="match status" value="1"/>
</dbReference>
<feature type="domain" description="Helicase C-terminal" evidence="7">
    <location>
        <begin position="57"/>
        <end position="232"/>
    </location>
</feature>
<comment type="caution">
    <text evidence="8">The sequence shown here is derived from an EMBL/GenBank/DDBJ whole genome shotgun (WGS) entry which is preliminary data.</text>
</comment>
<evidence type="ECO:0000256" key="6">
    <source>
        <dbReference type="SAM" id="MobiDB-lite"/>
    </source>
</evidence>
<comment type="catalytic activity">
    <reaction evidence="5">
        <text>ATP + H2O = ADP + phosphate + H(+)</text>
        <dbReference type="Rhea" id="RHEA:13065"/>
        <dbReference type="ChEBI" id="CHEBI:15377"/>
        <dbReference type="ChEBI" id="CHEBI:15378"/>
        <dbReference type="ChEBI" id="CHEBI:30616"/>
        <dbReference type="ChEBI" id="CHEBI:43474"/>
        <dbReference type="ChEBI" id="CHEBI:456216"/>
        <dbReference type="EC" id="3.6.4.12"/>
    </reaction>
</comment>
<dbReference type="GO" id="GO:0000400">
    <property type="term" value="F:four-way junction DNA binding"/>
    <property type="evidence" value="ECO:0007669"/>
    <property type="project" value="TreeGrafter"/>
</dbReference>
<dbReference type="GO" id="GO:0005524">
    <property type="term" value="F:ATP binding"/>
    <property type="evidence" value="ECO:0007669"/>
    <property type="project" value="UniProtKB-UniRule"/>
</dbReference>
<dbReference type="CDD" id="cd18801">
    <property type="entry name" value="SF2_C_FANCM_Hef"/>
    <property type="match status" value="1"/>
</dbReference>
<dbReference type="GO" id="GO:0016887">
    <property type="term" value="F:ATP hydrolysis activity"/>
    <property type="evidence" value="ECO:0007669"/>
    <property type="project" value="RHEA"/>
</dbReference>
<protein>
    <recommendedName>
        <fullName evidence="5">ATP-dependent DNA helicase</fullName>
        <ecNumber evidence="5">3.6.4.12</ecNumber>
    </recommendedName>
</protein>
<proteinExistence type="inferred from homology"/>
<dbReference type="STRING" id="1214573.A0A0G2IBY3"/>
<feature type="region of interest" description="Disordered" evidence="6">
    <location>
        <begin position="220"/>
        <end position="240"/>
    </location>
</feature>
<dbReference type="GO" id="GO:0045003">
    <property type="term" value="P:double-strand break repair via synthesis-dependent strand annealing"/>
    <property type="evidence" value="ECO:0007669"/>
    <property type="project" value="TreeGrafter"/>
</dbReference>
<evidence type="ECO:0000256" key="1">
    <source>
        <dbReference type="ARBA" id="ARBA00022741"/>
    </source>
</evidence>
<dbReference type="PANTHER" id="PTHR14025:SF20">
    <property type="entry name" value="FANCONI ANEMIA GROUP M PROTEIN"/>
    <property type="match status" value="1"/>
</dbReference>
<keyword evidence="2" id="KW-0378">Hydrolase</keyword>
<dbReference type="GO" id="GO:0009378">
    <property type="term" value="F:four-way junction helicase activity"/>
    <property type="evidence" value="ECO:0007669"/>
    <property type="project" value="TreeGrafter"/>
</dbReference>
<comment type="subunit">
    <text evidence="5">Interacts with the MHF histone-fold complex to form the FANCM-MHF complex.</text>
</comment>
<sequence>MLDFRSETEEKGAKGSKYKRQILEDVNFQEMMDTIEKWQRLDGFVGHPKLSYLCENLLNHFMDAGQESNTRAIVFSEYRDSAEEIVRTLNKHQPMIKASIFVGQADSKRSEGMKQKQQIETIEKFRTGQFNVLVATSIGEEGLDIGQVDLIVCYDASASPIRREEEQFRKAKDNYEKMQRFICEGTRFNFRNDLSSRIIPRDTKPEVDMRLVEIPIENTQNKALPEPKKASAPRKKATQKKFHMPDGVITGHSANLARISAFNMEDIRGAV</sequence>
<evidence type="ECO:0000256" key="4">
    <source>
        <dbReference type="ARBA" id="ARBA00022840"/>
    </source>
</evidence>